<dbReference type="RefSeq" id="WP_212506742.1">
    <property type="nucleotide sequence ID" value="NZ_CP060696.1"/>
</dbReference>
<dbReference type="Proteomes" id="UP000516046">
    <property type="component" value="Chromosome"/>
</dbReference>
<gene>
    <name evidence="1" type="ORF">H6X83_12225</name>
</gene>
<keyword evidence="2" id="KW-1185">Reference proteome</keyword>
<dbReference type="AlphaFoldDB" id="A0A7G9WG66"/>
<dbReference type="KEGG" id="caml:H6X83_12225"/>
<dbReference type="EMBL" id="CP060696">
    <property type="protein sequence ID" value="QNO17678.1"/>
    <property type="molecule type" value="Genomic_DNA"/>
</dbReference>
<organism evidence="1 2">
    <name type="scientific">Caproicibacterium amylolyticum</name>
    <dbReference type="NCBI Taxonomy" id="2766537"/>
    <lineage>
        <taxon>Bacteria</taxon>
        <taxon>Bacillati</taxon>
        <taxon>Bacillota</taxon>
        <taxon>Clostridia</taxon>
        <taxon>Eubacteriales</taxon>
        <taxon>Oscillospiraceae</taxon>
        <taxon>Caproicibacterium</taxon>
    </lineage>
</organism>
<name>A0A7G9WG66_9FIRM</name>
<protein>
    <submittedName>
        <fullName evidence="1">Uncharacterized protein</fullName>
    </submittedName>
</protein>
<proteinExistence type="predicted"/>
<evidence type="ECO:0000313" key="2">
    <source>
        <dbReference type="Proteomes" id="UP000516046"/>
    </source>
</evidence>
<evidence type="ECO:0000313" key="1">
    <source>
        <dbReference type="EMBL" id="QNO17678.1"/>
    </source>
</evidence>
<accession>A0A7G9WG66</accession>
<sequence length="100" mass="11412">MLPKQIVLLKIISINGSLFTLSRRGLTPSQIAILIQEQIDCGNIVTDESGLNLTLAGEKYLQQYFKSEDCKKKDTWILPQDYYRTNPISKFDIVLPPKQI</sequence>
<reference evidence="1 2" key="1">
    <citation type="submission" date="2020-08" db="EMBL/GenBank/DDBJ databases">
        <authorList>
            <person name="Ren C."/>
            <person name="Gu Y."/>
            <person name="Xu Y."/>
        </authorList>
    </citation>
    <scope>NUCLEOTIDE SEQUENCE [LARGE SCALE GENOMIC DNA]</scope>
    <source>
        <strain evidence="1 2">LBM18003</strain>
    </source>
</reference>